<evidence type="ECO:0000313" key="8">
    <source>
        <dbReference type="EMBL" id="KAJ6436066.1"/>
    </source>
</evidence>
<keyword evidence="3" id="KW-0804">Transcription</keyword>
<keyword evidence="9" id="KW-1185">Reference proteome</keyword>
<dbReference type="Proteomes" id="UP001163105">
    <property type="component" value="Unassembled WGS sequence"/>
</dbReference>
<dbReference type="InterPro" id="IPR009057">
    <property type="entry name" value="Homeodomain-like_sf"/>
</dbReference>
<evidence type="ECO:0000256" key="1">
    <source>
        <dbReference type="ARBA" id="ARBA00023015"/>
    </source>
</evidence>
<comment type="caution">
    <text evidence="8">The sequence shown here is derived from an EMBL/GenBank/DDBJ whole genome shotgun (WGS) entry which is preliminary data.</text>
</comment>
<dbReference type="InterPro" id="IPR001005">
    <property type="entry name" value="SANT/Myb"/>
</dbReference>
<keyword evidence="4" id="KW-0539">Nucleus</keyword>
<dbReference type="PROSITE" id="PS51294">
    <property type="entry name" value="HTH_MYB"/>
    <property type="match status" value="1"/>
</dbReference>
<evidence type="ECO:0000256" key="3">
    <source>
        <dbReference type="ARBA" id="ARBA00023163"/>
    </source>
</evidence>
<dbReference type="PROSITE" id="PS50090">
    <property type="entry name" value="MYB_LIKE"/>
    <property type="match status" value="1"/>
</dbReference>
<evidence type="ECO:0000256" key="4">
    <source>
        <dbReference type="ARBA" id="ARBA00023242"/>
    </source>
</evidence>
<dbReference type="AlphaFoldDB" id="A0AB34FB91"/>
<organism evidence="8 9">
    <name type="scientific">Purpureocillium lavendulum</name>
    <dbReference type="NCBI Taxonomy" id="1247861"/>
    <lineage>
        <taxon>Eukaryota</taxon>
        <taxon>Fungi</taxon>
        <taxon>Dikarya</taxon>
        <taxon>Ascomycota</taxon>
        <taxon>Pezizomycotina</taxon>
        <taxon>Sordariomycetes</taxon>
        <taxon>Hypocreomycetidae</taxon>
        <taxon>Hypocreales</taxon>
        <taxon>Ophiocordycipitaceae</taxon>
        <taxon>Purpureocillium</taxon>
    </lineage>
</organism>
<protein>
    <submittedName>
        <fullName evidence="8">MYB DNA-binding domain-containing protein</fullName>
    </submittedName>
</protein>
<accession>A0AB34FB91</accession>
<dbReference type="GO" id="GO:0042795">
    <property type="term" value="P:snRNA transcription by RNA polymerase II"/>
    <property type="evidence" value="ECO:0007669"/>
    <property type="project" value="TreeGrafter"/>
</dbReference>
<keyword evidence="2 8" id="KW-0238">DNA-binding</keyword>
<evidence type="ECO:0000256" key="5">
    <source>
        <dbReference type="SAM" id="MobiDB-lite"/>
    </source>
</evidence>
<feature type="region of interest" description="Disordered" evidence="5">
    <location>
        <begin position="56"/>
        <end position="107"/>
    </location>
</feature>
<evidence type="ECO:0000256" key="2">
    <source>
        <dbReference type="ARBA" id="ARBA00023125"/>
    </source>
</evidence>
<dbReference type="InterPro" id="IPR051575">
    <property type="entry name" value="Myb-like_DNA-bd"/>
</dbReference>
<dbReference type="InterPro" id="IPR017930">
    <property type="entry name" value="Myb_dom"/>
</dbReference>
<evidence type="ECO:0000259" key="6">
    <source>
        <dbReference type="PROSITE" id="PS50090"/>
    </source>
</evidence>
<feature type="domain" description="Myb-like" evidence="6">
    <location>
        <begin position="329"/>
        <end position="381"/>
    </location>
</feature>
<dbReference type="GO" id="GO:0001006">
    <property type="term" value="F:RNA polymerase III type 3 promoter sequence-specific DNA binding"/>
    <property type="evidence" value="ECO:0007669"/>
    <property type="project" value="TreeGrafter"/>
</dbReference>
<reference evidence="8" key="1">
    <citation type="submission" date="2023-01" db="EMBL/GenBank/DDBJ databases">
        <title>The growth and conidiation of Purpureocillium lavendulum are regulated by nitrogen source and histone H3K14 acetylation.</title>
        <authorList>
            <person name="Tang P."/>
            <person name="Han J."/>
            <person name="Zhang C."/>
            <person name="Tang P."/>
            <person name="Qi F."/>
            <person name="Zhang K."/>
            <person name="Liang L."/>
        </authorList>
    </citation>
    <scope>NUCLEOTIDE SEQUENCE</scope>
    <source>
        <strain evidence="8">YMF1.00683</strain>
    </source>
</reference>
<dbReference type="PANTHER" id="PTHR46621:SF1">
    <property type="entry name" value="SNRNA-ACTIVATING PROTEIN COMPLEX SUBUNIT 4"/>
    <property type="match status" value="1"/>
</dbReference>
<proteinExistence type="predicted"/>
<dbReference type="PANTHER" id="PTHR46621">
    <property type="entry name" value="SNRNA-ACTIVATING PROTEIN COMPLEX SUBUNIT 4"/>
    <property type="match status" value="1"/>
</dbReference>
<dbReference type="GO" id="GO:0042796">
    <property type="term" value="P:snRNA transcription by RNA polymerase III"/>
    <property type="evidence" value="ECO:0007669"/>
    <property type="project" value="TreeGrafter"/>
</dbReference>
<gene>
    <name evidence="8" type="ORF">O9K51_11414</name>
</gene>
<evidence type="ECO:0000313" key="9">
    <source>
        <dbReference type="Proteomes" id="UP001163105"/>
    </source>
</evidence>
<name>A0AB34FB91_9HYPO</name>
<evidence type="ECO:0000259" key="7">
    <source>
        <dbReference type="PROSITE" id="PS51294"/>
    </source>
</evidence>
<keyword evidence="1" id="KW-0805">Transcription regulation</keyword>
<feature type="domain" description="HTH myb-type" evidence="7">
    <location>
        <begin position="333"/>
        <end position="385"/>
    </location>
</feature>
<dbReference type="Gene3D" id="1.10.10.60">
    <property type="entry name" value="Homeodomain-like"/>
    <property type="match status" value="2"/>
</dbReference>
<dbReference type="Pfam" id="PF13921">
    <property type="entry name" value="Myb_DNA-bind_6"/>
    <property type="match status" value="1"/>
</dbReference>
<sequence length="415" mass="45663">MEDPPASNLHKHSLEAVQSRLLCQDPWDEVGLADSYCVGWYGVDYAAHPSHTGIISQHPNYCQQPEHQEQPHQQQHFPYSTQQDHQHRQHRGSIHYPGVGAQGPNTAPPGVPSFGQLSNRSVVSLGQKQPEAEVPMMDLSHHIHGHRLSHVHFGMAGPVSTLLYGAVSSATQSPYASYSVPAAKRSRTDEFCLSAAGVPMMVDQSALAGVVAKSSSEACGQSVAAIAKGAAVVNYQEQPQLYPHHRLPELGQSSKSMQTEEIGSVPSIVGQPGMPAPARRHRGPKLKFSAEDDQLLLELKEKKNLTWKQIAGFFPGRSSGTLQVRYCTKLKGKTTRWTEEMDEKLRKALQYYERKKWRMVAHKIGSGFTPAACRERSHQLAAGGKMAETEGQVWQSLSAKAPSLPESWRGRQHTG</sequence>
<dbReference type="CDD" id="cd00167">
    <property type="entry name" value="SANT"/>
    <property type="match status" value="2"/>
</dbReference>
<dbReference type="EMBL" id="JAQHRD010000033">
    <property type="protein sequence ID" value="KAJ6436066.1"/>
    <property type="molecule type" value="Genomic_DNA"/>
</dbReference>
<dbReference type="SUPFAM" id="SSF46689">
    <property type="entry name" value="Homeodomain-like"/>
    <property type="match status" value="2"/>
</dbReference>
<dbReference type="GO" id="GO:0000978">
    <property type="term" value="F:RNA polymerase II cis-regulatory region sequence-specific DNA binding"/>
    <property type="evidence" value="ECO:0007669"/>
    <property type="project" value="TreeGrafter"/>
</dbReference>
<dbReference type="GO" id="GO:0019185">
    <property type="term" value="C:snRNA-activating protein complex"/>
    <property type="evidence" value="ECO:0007669"/>
    <property type="project" value="TreeGrafter"/>
</dbReference>
<dbReference type="SMART" id="SM00717">
    <property type="entry name" value="SANT"/>
    <property type="match status" value="2"/>
</dbReference>